<dbReference type="AlphaFoldDB" id="A0A2M6W0W7"/>
<dbReference type="Gene3D" id="2.60.40.1170">
    <property type="entry name" value="Mu homology domain, subdomain B"/>
    <property type="match status" value="1"/>
</dbReference>
<dbReference type="EMBL" id="PFBZ01000142">
    <property type="protein sequence ID" value="PIT86418.1"/>
    <property type="molecule type" value="Genomic_DNA"/>
</dbReference>
<organism evidence="2 3">
    <name type="scientific">Candidatus Magasanikbacteria bacterium CG10_big_fil_rev_8_21_14_0_10_43_6</name>
    <dbReference type="NCBI Taxonomy" id="1974650"/>
    <lineage>
        <taxon>Bacteria</taxon>
        <taxon>Candidatus Magasanikiibacteriota</taxon>
    </lineage>
</organism>
<evidence type="ECO:0000256" key="1">
    <source>
        <dbReference type="SAM" id="Phobius"/>
    </source>
</evidence>
<dbReference type="PANTHER" id="PTHR34819:SF5">
    <property type="entry name" value="CONSERVED REPEAT DOMAIN PROTEIN"/>
    <property type="match status" value="1"/>
</dbReference>
<sequence>MQFVTHHLTKHHLFHAPHKWFMALLISPLHAAEIHYKRKYHLTFAHAKKLFVFDMALLASVVFLTAATLFWYTYDPTVLELVSVSITSSEERIASGDYATYEITYTNHSDVLLTEAHITLMLPEGFEVDTAEPQAIYEPKWHIFTLPNIPPGGNGTTHISGWFYDVPHQENAITAHFSYIQDGDVQREVKARRALTTLRGSVLETAVTLPSHILGSGSTPITISLTNAGERPLYSIKVPLAGNTELHIQSPSITAGTITDQLWTIPELAPGDTLSLSGSLVSSVPPSKQQISLNITPTIDVNNKTIPQQTQSTALQVAHPSAVITTEWSDTAGVSPGTSKEAIITVVNTGDTSLTNVSVIIPLPAEMVHIAAVQSQNNGSLSGQTFTVSHAHNAALREIAPQQEAIVRVSIPIRSIPTGTDLTVALTPRISASVSSVPDATFTQQGVTSPPLKIGTQLSLSASTRYYTDEGDQLGRGPLPPQVGKETKYWAIIEIANSSSNIQNLSFQATLPSYVSWTGKTSVSTGADVQYNPATHQMTWSHNSLAAHQTAGIYAELSLTPTADQRGSTPLLLQNITVTANDTFIGIPLTRTVSSVDASLKNDTKAQQSGVIVQ</sequence>
<reference evidence="3" key="1">
    <citation type="submission" date="2017-09" db="EMBL/GenBank/DDBJ databases">
        <title>Depth-based differentiation of microbial function through sediment-hosted aquifers and enrichment of novel symbionts in the deep terrestrial subsurface.</title>
        <authorList>
            <person name="Probst A.J."/>
            <person name="Ladd B."/>
            <person name="Jarett J.K."/>
            <person name="Geller-Mcgrath D.E."/>
            <person name="Sieber C.M.K."/>
            <person name="Emerson J.B."/>
            <person name="Anantharaman K."/>
            <person name="Thomas B.C."/>
            <person name="Malmstrom R."/>
            <person name="Stieglmeier M."/>
            <person name="Klingl A."/>
            <person name="Woyke T."/>
            <person name="Ryan C.M."/>
            <person name="Banfield J.F."/>
        </authorList>
    </citation>
    <scope>NUCLEOTIDE SEQUENCE [LARGE SCALE GENOMIC DNA]</scope>
</reference>
<comment type="caution">
    <text evidence="2">The sequence shown here is derived from an EMBL/GenBank/DDBJ whole genome shotgun (WGS) entry which is preliminary data.</text>
</comment>
<evidence type="ECO:0000313" key="2">
    <source>
        <dbReference type="EMBL" id="PIT86418.1"/>
    </source>
</evidence>
<dbReference type="Proteomes" id="UP000229362">
    <property type="component" value="Unassembled WGS sequence"/>
</dbReference>
<keyword evidence="1" id="KW-0472">Membrane</keyword>
<proteinExistence type="predicted"/>
<dbReference type="PANTHER" id="PTHR34819">
    <property type="entry name" value="LARGE CYSTEINE-RICH PERIPLASMIC PROTEIN OMCB"/>
    <property type="match status" value="1"/>
</dbReference>
<name>A0A2M6W0W7_9BACT</name>
<accession>A0A2M6W0W7</accession>
<keyword evidence="1" id="KW-1133">Transmembrane helix</keyword>
<dbReference type="InterPro" id="IPR051172">
    <property type="entry name" value="Chlamydia_OmcB"/>
</dbReference>
<keyword evidence="1" id="KW-0812">Transmembrane</keyword>
<gene>
    <name evidence="2" type="ORF">COU33_03270</name>
</gene>
<evidence type="ECO:0000313" key="3">
    <source>
        <dbReference type="Proteomes" id="UP000229362"/>
    </source>
</evidence>
<protein>
    <recommendedName>
        <fullName evidence="4">DUF11 domain-containing protein</fullName>
    </recommendedName>
</protein>
<evidence type="ECO:0008006" key="4">
    <source>
        <dbReference type="Google" id="ProtNLM"/>
    </source>
</evidence>
<feature type="transmembrane region" description="Helical" evidence="1">
    <location>
        <begin position="50"/>
        <end position="74"/>
    </location>
</feature>